<sequence length="1183" mass="130952">LLPYKSGVNWDAAKPRSDTRIPPTLPVSSSDPSNRFLLCLPGFNNARLHAIACYFSPLAHKSISPRAMRGLSAGTGTTRWLLLSDLHFKHHDLDRVRQTAEWIVAEAERHRVGRAVICGDLLTSRTMQQTHVLSACYRFISRLSDVVPHVHVLLGNHDLAYRRDYQTTALDALNINRLAPYVSLHSDVAGDEWDGRRVLLLPFREEQDELADAVAALGPKEASQTVAFAHLAINKAITQRHVVGAGAAGFGKPHTANPITHRGLMGPDPFASLARTFTGHFHSHQTIVQKHIKQLGHNEDDLQGSVTYLGSPLQLTWADLDDEQRGVVLFDPETLQHKMLTNPHAVGYMTADLQQVLDGQVDESAVTDKHVMLLGELSRVKYVTARDKLLSLGVRSVRNWTPIGLALKADHQSFGGLGTSAPASDGAAQRLGEPAIEETGPDKTKDGVPGPEPVQPETEPRAPRLDLAAEARKYVESLELDESLFSRREELVRVGQRMIQVSHEMADQDDQAEGNYQDFLDRSSQAVGTRTATELAGPSTHVFVAEPRTLTVTNFLGVQGTLKIDFQQDFPRGLTFLVGENGSGKSTLVEAMVWCQFGRCLRSGLAVNDVVNDKVGKNCSVVLEFANGYAIARHRKHKGNGNRVIVTLHGETQPQLEHPDARTTQTAIDRLLGTHYEKYVRTVVLGHENAASFLNSTSVQRRDLIEASLGLSMLDQCGQVSRLLIRDVDKNVDEAEGKLEGLLRMTELSEQRLEDLAWKQKQIEEEIEEAVASLEAADEANNQSGHGVSDFDTSTADFEQKIAAARKGVQDLLAQSKSAELNMAFHLEISTLQGQTYIKQENLQRLEYSYKLLQEQKHAEPMSWLGRLRQQLSQRLEAMAAAHPVGSRKLVHAVKISILHFRLLTVRGLSYIFGTPRDGSQGDSAQDHGHEAAICNLREDIKKSMSRLQKNLSIGQATGISEQLTQARERQRRIFNAREALQQQVTLKQREAATYTDLIETERSSLHSFRSENDVLSAKLHLLAADRELFAFWSSALAKPAATSTFREHILVQSLSELNGLLAQVLTVLYDDTRHARAMSTGMLRSLFDSDSDSMTNSGSVLDRSLAVNPSLAYGKRSGGERKRQLEQAGSAHRAHYVLADEAAVVRCWVVVITHSRFLVERDPEEDTGKVLVLVTEGRRIGV</sequence>
<dbReference type="SUPFAM" id="SSF56300">
    <property type="entry name" value="Metallo-dependent phosphatases"/>
    <property type="match status" value="1"/>
</dbReference>
<evidence type="ECO:0000259" key="4">
    <source>
        <dbReference type="Pfam" id="PF13476"/>
    </source>
</evidence>
<dbReference type="EMBL" id="JAGMUU010000003">
    <property type="protein sequence ID" value="KAH7157962.1"/>
    <property type="molecule type" value="Genomic_DNA"/>
</dbReference>
<evidence type="ECO:0000313" key="5">
    <source>
        <dbReference type="EMBL" id="KAH7157962.1"/>
    </source>
</evidence>
<dbReference type="PANTHER" id="PTHR32114:SF2">
    <property type="entry name" value="ABC TRANSPORTER ABCH.3"/>
    <property type="match status" value="1"/>
</dbReference>
<proteinExistence type="predicted"/>
<feature type="region of interest" description="Disordered" evidence="2">
    <location>
        <begin position="1"/>
        <end position="30"/>
    </location>
</feature>
<dbReference type="Pfam" id="PF00149">
    <property type="entry name" value="Metallophos"/>
    <property type="match status" value="1"/>
</dbReference>
<feature type="non-terminal residue" evidence="5">
    <location>
        <position position="1"/>
    </location>
</feature>
<feature type="domain" description="Rad50/SbcC-type AAA" evidence="4">
    <location>
        <begin position="550"/>
        <end position="770"/>
    </location>
</feature>
<dbReference type="SUPFAM" id="SSF52540">
    <property type="entry name" value="P-loop containing nucleoside triphosphate hydrolases"/>
    <property type="match status" value="1"/>
</dbReference>
<evidence type="ECO:0000259" key="3">
    <source>
        <dbReference type="Pfam" id="PF00149"/>
    </source>
</evidence>
<accession>A0A9P9FCD1</accession>
<dbReference type="InterPro" id="IPR029052">
    <property type="entry name" value="Metallo-depent_PP-like"/>
</dbReference>
<dbReference type="OrthoDB" id="18797at2759"/>
<protein>
    <submittedName>
        <fullName evidence="5">P-loop containing nucleoside triphosphate hydrolase protein</fullName>
    </submittedName>
</protein>
<feature type="coiled-coil region" evidence="1">
    <location>
        <begin position="725"/>
        <end position="783"/>
    </location>
</feature>
<evidence type="ECO:0000256" key="1">
    <source>
        <dbReference type="SAM" id="Coils"/>
    </source>
</evidence>
<keyword evidence="6" id="KW-1185">Reference proteome</keyword>
<evidence type="ECO:0000256" key="2">
    <source>
        <dbReference type="SAM" id="MobiDB-lite"/>
    </source>
</evidence>
<dbReference type="CDD" id="cd00838">
    <property type="entry name" value="MPP_superfamily"/>
    <property type="match status" value="1"/>
</dbReference>
<dbReference type="Proteomes" id="UP000717696">
    <property type="component" value="Unassembled WGS sequence"/>
</dbReference>
<keyword evidence="1" id="KW-0175">Coiled coil</keyword>
<feature type="region of interest" description="Disordered" evidence="2">
    <location>
        <begin position="437"/>
        <end position="460"/>
    </location>
</feature>
<dbReference type="AlphaFoldDB" id="A0A9P9FCD1"/>
<dbReference type="Gene3D" id="3.40.50.300">
    <property type="entry name" value="P-loop containing nucleotide triphosphate hydrolases"/>
    <property type="match status" value="1"/>
</dbReference>
<feature type="domain" description="Calcineurin-like phosphoesterase" evidence="3">
    <location>
        <begin position="81"/>
        <end position="171"/>
    </location>
</feature>
<dbReference type="InterPro" id="IPR004843">
    <property type="entry name" value="Calcineurin-like_PHP"/>
</dbReference>
<organism evidence="5 6">
    <name type="scientific">Dactylonectria estremocensis</name>
    <dbReference type="NCBI Taxonomy" id="1079267"/>
    <lineage>
        <taxon>Eukaryota</taxon>
        <taxon>Fungi</taxon>
        <taxon>Dikarya</taxon>
        <taxon>Ascomycota</taxon>
        <taxon>Pezizomycotina</taxon>
        <taxon>Sordariomycetes</taxon>
        <taxon>Hypocreomycetidae</taxon>
        <taxon>Hypocreales</taxon>
        <taxon>Nectriaceae</taxon>
        <taxon>Dactylonectria</taxon>
    </lineage>
</organism>
<comment type="caution">
    <text evidence="5">The sequence shown here is derived from an EMBL/GenBank/DDBJ whole genome shotgun (WGS) entry which is preliminary data.</text>
</comment>
<reference evidence="5" key="1">
    <citation type="journal article" date="2021" name="Nat. Commun.">
        <title>Genetic determinants of endophytism in the Arabidopsis root mycobiome.</title>
        <authorList>
            <person name="Mesny F."/>
            <person name="Miyauchi S."/>
            <person name="Thiergart T."/>
            <person name="Pickel B."/>
            <person name="Atanasova L."/>
            <person name="Karlsson M."/>
            <person name="Huettel B."/>
            <person name="Barry K.W."/>
            <person name="Haridas S."/>
            <person name="Chen C."/>
            <person name="Bauer D."/>
            <person name="Andreopoulos W."/>
            <person name="Pangilinan J."/>
            <person name="LaButti K."/>
            <person name="Riley R."/>
            <person name="Lipzen A."/>
            <person name="Clum A."/>
            <person name="Drula E."/>
            <person name="Henrissat B."/>
            <person name="Kohler A."/>
            <person name="Grigoriev I.V."/>
            <person name="Martin F.M."/>
            <person name="Hacquard S."/>
        </authorList>
    </citation>
    <scope>NUCLEOTIDE SEQUENCE</scope>
    <source>
        <strain evidence="5">MPI-CAGE-AT-0021</strain>
    </source>
</reference>
<evidence type="ECO:0000313" key="6">
    <source>
        <dbReference type="Proteomes" id="UP000717696"/>
    </source>
</evidence>
<dbReference type="GO" id="GO:0003677">
    <property type="term" value="F:DNA binding"/>
    <property type="evidence" value="ECO:0007669"/>
    <property type="project" value="UniProtKB-ARBA"/>
</dbReference>
<name>A0A9P9FCD1_9HYPO</name>
<dbReference type="GO" id="GO:0016887">
    <property type="term" value="F:ATP hydrolysis activity"/>
    <property type="evidence" value="ECO:0007669"/>
    <property type="project" value="InterPro"/>
</dbReference>
<dbReference type="GO" id="GO:0006302">
    <property type="term" value="P:double-strand break repair"/>
    <property type="evidence" value="ECO:0007669"/>
    <property type="project" value="InterPro"/>
</dbReference>
<dbReference type="InterPro" id="IPR027417">
    <property type="entry name" value="P-loop_NTPase"/>
</dbReference>
<dbReference type="PANTHER" id="PTHR32114">
    <property type="entry name" value="ABC TRANSPORTER ABCH.3"/>
    <property type="match status" value="1"/>
</dbReference>
<keyword evidence="5" id="KW-0378">Hydrolase</keyword>
<dbReference type="Gene3D" id="3.60.21.10">
    <property type="match status" value="1"/>
</dbReference>
<gene>
    <name evidence="5" type="ORF">B0J13DRAFT_543174</name>
</gene>
<dbReference type="Pfam" id="PF13476">
    <property type="entry name" value="AAA_23"/>
    <property type="match status" value="1"/>
</dbReference>
<dbReference type="InterPro" id="IPR038729">
    <property type="entry name" value="Rad50/SbcC_AAA"/>
</dbReference>